<sequence>MCGLDYFFSLVRSSVQAEEEEEEGDGADPRPSCDSKQGFGSAAPDVLHKVLLANGSRVAKPEGYLLLALHAVMLETGVVCVDSWGVAGSSEFFICGWNEKAEPLTLRYTLTELLEPSTAVEGASDHILEEITLTCKKSGDEFCAYGTVTGGEGSEEYSIRLPISQYVCDQSKAMRNNSKLRIQSDSNSIYSDPYGLWKEVKDGFSLPLLTVLCKRAGLQPPSSFLTLPTELKIKVLEHLPALSLAMVCCVCSELRFLGASDDLWKKRYIVESGLKEGQNRFASGWKAAFAEDRIQRMSEREEKLRSQRMGRCLSASSAARLPMPSRGSLTRQIFGLKAG</sequence>
<proteinExistence type="predicted"/>
<comment type="caution">
    <text evidence="1">The sequence shown here is derived from an EMBL/GenBank/DDBJ whole genome shotgun (WGS) entry which is preliminary data.</text>
</comment>
<name>A0ACC2C718_DIPCM</name>
<keyword evidence="2" id="KW-1185">Reference proteome</keyword>
<gene>
    <name evidence="1" type="ORF">O6H91_11G022200</name>
</gene>
<reference evidence="2" key="1">
    <citation type="journal article" date="2024" name="Proc. Natl. Acad. Sci. U.S.A.">
        <title>Extraordinary preservation of gene collinearity over three hundred million years revealed in homosporous lycophytes.</title>
        <authorList>
            <person name="Li C."/>
            <person name="Wickell D."/>
            <person name="Kuo L.Y."/>
            <person name="Chen X."/>
            <person name="Nie B."/>
            <person name="Liao X."/>
            <person name="Peng D."/>
            <person name="Ji J."/>
            <person name="Jenkins J."/>
            <person name="Williams M."/>
            <person name="Shu S."/>
            <person name="Plott C."/>
            <person name="Barry K."/>
            <person name="Rajasekar S."/>
            <person name="Grimwood J."/>
            <person name="Han X."/>
            <person name="Sun S."/>
            <person name="Hou Z."/>
            <person name="He W."/>
            <person name="Dai G."/>
            <person name="Sun C."/>
            <person name="Schmutz J."/>
            <person name="Leebens-Mack J.H."/>
            <person name="Li F.W."/>
            <person name="Wang L."/>
        </authorList>
    </citation>
    <scope>NUCLEOTIDE SEQUENCE [LARGE SCALE GENOMIC DNA]</scope>
    <source>
        <strain evidence="2">cv. PW_Plant_1</strain>
    </source>
</reference>
<evidence type="ECO:0000313" key="1">
    <source>
        <dbReference type="EMBL" id="KAJ7537790.1"/>
    </source>
</evidence>
<organism evidence="1 2">
    <name type="scientific">Diphasiastrum complanatum</name>
    <name type="common">Issler's clubmoss</name>
    <name type="synonym">Lycopodium complanatum</name>
    <dbReference type="NCBI Taxonomy" id="34168"/>
    <lineage>
        <taxon>Eukaryota</taxon>
        <taxon>Viridiplantae</taxon>
        <taxon>Streptophyta</taxon>
        <taxon>Embryophyta</taxon>
        <taxon>Tracheophyta</taxon>
        <taxon>Lycopodiopsida</taxon>
        <taxon>Lycopodiales</taxon>
        <taxon>Lycopodiaceae</taxon>
        <taxon>Lycopodioideae</taxon>
        <taxon>Diphasiastrum</taxon>
    </lineage>
</organism>
<protein>
    <submittedName>
        <fullName evidence="1">Uncharacterized protein</fullName>
    </submittedName>
</protein>
<evidence type="ECO:0000313" key="2">
    <source>
        <dbReference type="Proteomes" id="UP001162992"/>
    </source>
</evidence>
<dbReference type="Proteomes" id="UP001162992">
    <property type="component" value="Chromosome 11"/>
</dbReference>
<accession>A0ACC2C718</accession>
<dbReference type="EMBL" id="CM055102">
    <property type="protein sequence ID" value="KAJ7537790.1"/>
    <property type="molecule type" value="Genomic_DNA"/>
</dbReference>